<sequence>MMSGRLDCGGLAALGFGSEAGNTPVPHQKKWFDLFYKREKCPVQVHDQSKLSGGPQKRLCGFHPPKVFISDFQPGSQSPSPSSSPSSASSPAVSSSSAPLIISPGVLSHSETC</sequence>
<name>A0A8T0BLC8_SILME</name>
<gene>
    <name evidence="2" type="ORF">HF521_016966</name>
</gene>
<feature type="region of interest" description="Disordered" evidence="1">
    <location>
        <begin position="65"/>
        <end position="99"/>
    </location>
</feature>
<keyword evidence="3" id="KW-1185">Reference proteome</keyword>
<reference evidence="2" key="1">
    <citation type="submission" date="2020-08" db="EMBL/GenBank/DDBJ databases">
        <title>Chromosome-level assembly of Southern catfish (Silurus meridionalis) provides insights into visual adaptation to the nocturnal and benthic lifestyles.</title>
        <authorList>
            <person name="Zhang Y."/>
            <person name="Wang D."/>
            <person name="Peng Z."/>
        </authorList>
    </citation>
    <scope>NUCLEOTIDE SEQUENCE</scope>
    <source>
        <strain evidence="2">SWU-2019-XX</strain>
        <tissue evidence="2">Muscle</tissue>
    </source>
</reference>
<dbReference type="AlphaFoldDB" id="A0A8T0BLC8"/>
<evidence type="ECO:0000313" key="3">
    <source>
        <dbReference type="Proteomes" id="UP000606274"/>
    </source>
</evidence>
<accession>A0A8T0BLC8</accession>
<feature type="compositionally biased region" description="Low complexity" evidence="1">
    <location>
        <begin position="76"/>
        <end position="99"/>
    </location>
</feature>
<protein>
    <submittedName>
        <fullName evidence="2">Uncharacterized protein</fullName>
    </submittedName>
</protein>
<dbReference type="Proteomes" id="UP000606274">
    <property type="component" value="Unassembled WGS sequence"/>
</dbReference>
<evidence type="ECO:0000313" key="2">
    <source>
        <dbReference type="EMBL" id="KAF7707909.1"/>
    </source>
</evidence>
<evidence type="ECO:0000256" key="1">
    <source>
        <dbReference type="SAM" id="MobiDB-lite"/>
    </source>
</evidence>
<organism evidence="2 3">
    <name type="scientific">Silurus meridionalis</name>
    <name type="common">Southern catfish</name>
    <name type="synonym">Silurus soldatovi meridionalis</name>
    <dbReference type="NCBI Taxonomy" id="175797"/>
    <lineage>
        <taxon>Eukaryota</taxon>
        <taxon>Metazoa</taxon>
        <taxon>Chordata</taxon>
        <taxon>Craniata</taxon>
        <taxon>Vertebrata</taxon>
        <taxon>Euteleostomi</taxon>
        <taxon>Actinopterygii</taxon>
        <taxon>Neopterygii</taxon>
        <taxon>Teleostei</taxon>
        <taxon>Ostariophysi</taxon>
        <taxon>Siluriformes</taxon>
        <taxon>Siluridae</taxon>
        <taxon>Silurus</taxon>
    </lineage>
</organism>
<proteinExistence type="predicted"/>
<dbReference type="EMBL" id="JABFDY010000004">
    <property type="protein sequence ID" value="KAF7707909.1"/>
    <property type="molecule type" value="Genomic_DNA"/>
</dbReference>
<comment type="caution">
    <text evidence="2">The sequence shown here is derived from an EMBL/GenBank/DDBJ whole genome shotgun (WGS) entry which is preliminary data.</text>
</comment>